<keyword evidence="3" id="KW-1185">Reference proteome</keyword>
<name>K9DJ24_9FIRM</name>
<dbReference type="eggNOG" id="COG1192">
    <property type="taxonomic scope" value="Bacteria"/>
</dbReference>
<dbReference type="PATRIC" id="fig|883156.3.peg.2070"/>
<dbReference type="OrthoDB" id="69313at2"/>
<dbReference type="InterPro" id="IPR002586">
    <property type="entry name" value="CobQ/CobB/MinD/ParA_Nub-bd_dom"/>
</dbReference>
<dbReference type="Pfam" id="PF01656">
    <property type="entry name" value="CbiA"/>
    <property type="match status" value="1"/>
</dbReference>
<dbReference type="AlphaFoldDB" id="K9DJ24"/>
<dbReference type="SUPFAM" id="SSF52540">
    <property type="entry name" value="P-loop containing nucleoside triphosphate hydrolases"/>
    <property type="match status" value="1"/>
</dbReference>
<comment type="caution">
    <text evidence="2">The sequence shown here is derived from an EMBL/GenBank/DDBJ whole genome shotgun (WGS) entry which is preliminary data.</text>
</comment>
<dbReference type="EMBL" id="AHAF01000023">
    <property type="protein sequence ID" value="EKU77400.1"/>
    <property type="molecule type" value="Genomic_DNA"/>
</dbReference>
<dbReference type="CDD" id="cd02042">
    <property type="entry name" value="ParAB_family"/>
    <property type="match status" value="1"/>
</dbReference>
<dbReference type="InterPro" id="IPR027417">
    <property type="entry name" value="P-loop_NTPase"/>
</dbReference>
<sequence>MIINVAHTKGGVGKTTIATNIAVNLNCPILDLDFQGSSARFNELRDESLPELKIYTATESIQGEAFDFLNKAKGNKQIHVVIDSGGMDNNLIREGIIYSDIIITPVSISQVEFFGLQDFEKLLEDQKEKVYVILNNINLQAKNNILVAQNFIEENIQFHLMKTMLASRVAYKEAYGEGKSVIEYDPTSKAAQEIKKLITEIKIIIGAL</sequence>
<organism evidence="2 3">
    <name type="scientific">Veillonella seminalis ACS-216-V-Col6b</name>
    <dbReference type="NCBI Taxonomy" id="883156"/>
    <lineage>
        <taxon>Bacteria</taxon>
        <taxon>Bacillati</taxon>
        <taxon>Bacillota</taxon>
        <taxon>Negativicutes</taxon>
        <taxon>Veillonellales</taxon>
        <taxon>Veillonellaceae</taxon>
        <taxon>Veillonella</taxon>
    </lineage>
</organism>
<dbReference type="PANTHER" id="PTHR13696:SF96">
    <property type="entry name" value="COBQ_COBB_MIND_PARA NUCLEOTIDE BINDING DOMAIN-CONTAINING PROTEIN"/>
    <property type="match status" value="1"/>
</dbReference>
<dbReference type="STRING" id="883156.HMPREF9282_02117"/>
<evidence type="ECO:0000313" key="3">
    <source>
        <dbReference type="Proteomes" id="UP000009891"/>
    </source>
</evidence>
<protein>
    <recommendedName>
        <fullName evidence="1">CobQ/CobB/MinD/ParA nucleotide binding domain-containing protein</fullName>
    </recommendedName>
</protein>
<evidence type="ECO:0000259" key="1">
    <source>
        <dbReference type="Pfam" id="PF01656"/>
    </source>
</evidence>
<accession>K9DJ24</accession>
<dbReference type="Proteomes" id="UP000009891">
    <property type="component" value="Unassembled WGS sequence"/>
</dbReference>
<dbReference type="Gene3D" id="3.40.50.300">
    <property type="entry name" value="P-loop containing nucleotide triphosphate hydrolases"/>
    <property type="match status" value="1"/>
</dbReference>
<gene>
    <name evidence="2" type="ORF">HMPREF9282_02117</name>
</gene>
<dbReference type="RefSeq" id="WP_006557001.1">
    <property type="nucleotide sequence ID" value="NZ_JH992939.1"/>
</dbReference>
<dbReference type="PANTHER" id="PTHR13696">
    <property type="entry name" value="P-LOOP CONTAINING NUCLEOSIDE TRIPHOSPHATE HYDROLASE"/>
    <property type="match status" value="1"/>
</dbReference>
<dbReference type="InterPro" id="IPR050678">
    <property type="entry name" value="DNA_Partitioning_ATPase"/>
</dbReference>
<feature type="domain" description="CobQ/CobB/MinD/ParA nucleotide binding" evidence="1">
    <location>
        <begin position="5"/>
        <end position="180"/>
    </location>
</feature>
<reference evidence="2 3" key="1">
    <citation type="submission" date="2012-09" db="EMBL/GenBank/DDBJ databases">
        <title>The Genome Sequence of Veillonella ratti ACS-216-V-COL6B.</title>
        <authorList>
            <consortium name="The Broad Institute Genome Sequencing Platform"/>
            <person name="Earl A."/>
            <person name="Ward D."/>
            <person name="Feldgarden M."/>
            <person name="Gevers D."/>
            <person name="Saerens B."/>
            <person name="Vaneechoutte M."/>
            <person name="Walker B."/>
            <person name="Young S.K."/>
            <person name="Zeng Q."/>
            <person name="Gargeya S."/>
            <person name="Fitzgerald M."/>
            <person name="Haas B."/>
            <person name="Abouelleil A."/>
            <person name="Alvarado L."/>
            <person name="Arachchi H.M."/>
            <person name="Berlin A."/>
            <person name="Chapman S.B."/>
            <person name="Goldberg J."/>
            <person name="Griggs A."/>
            <person name="Gujja S."/>
            <person name="Hansen M."/>
            <person name="Howarth C."/>
            <person name="Imamovic A."/>
            <person name="Larimer J."/>
            <person name="McCowen C."/>
            <person name="Montmayeur A."/>
            <person name="Murphy C."/>
            <person name="Neiman D."/>
            <person name="Pearson M."/>
            <person name="Priest M."/>
            <person name="Roberts A."/>
            <person name="Saif S."/>
            <person name="Shea T."/>
            <person name="Sisk P."/>
            <person name="Sykes S."/>
            <person name="Wortman J."/>
            <person name="Nusbaum C."/>
            <person name="Birren B."/>
        </authorList>
    </citation>
    <scope>NUCLEOTIDE SEQUENCE [LARGE SCALE GENOMIC DNA]</scope>
    <source>
        <strain evidence="2 3">ACS-216-V-Col6b</strain>
    </source>
</reference>
<dbReference type="PIRSF" id="PIRSF009320">
    <property type="entry name" value="Nuc_binding_HP_1000"/>
    <property type="match status" value="1"/>
</dbReference>
<proteinExistence type="predicted"/>
<evidence type="ECO:0000313" key="2">
    <source>
        <dbReference type="EMBL" id="EKU77400.1"/>
    </source>
</evidence>
<dbReference type="HOGENOM" id="CLU_037612_5_4_9"/>